<dbReference type="Gene3D" id="1.10.530.10">
    <property type="match status" value="1"/>
</dbReference>
<organism evidence="4 5">
    <name type="scientific">Schleiferilactobacillus harbinensis</name>
    <dbReference type="NCBI Taxonomy" id="304207"/>
    <lineage>
        <taxon>Bacteria</taxon>
        <taxon>Bacillati</taxon>
        <taxon>Bacillota</taxon>
        <taxon>Bacilli</taxon>
        <taxon>Lactobacillales</taxon>
        <taxon>Lactobacillaceae</taxon>
        <taxon>Schleiferilactobacillus</taxon>
    </lineage>
</organism>
<accession>A0A5P8M6X3</accession>
<proteinExistence type="inferred from homology"/>
<sequence length="303" mass="32525">MQSAQFFATIKPGALQSWAKGVLPSVTAAQAAIESSWGESALAKAPNNNLFGIKGSYNGRSVMFPTKEYYGYWTTIYAAFRRYPNWSASVYDHANFFVDNSRYHNLLGVRDYRRFAQLVQADGYATAPNYASSIIATIEANGLAALDQEAFAGKGQSGGGNQVNFASFNTARDLSGALGLVWVTKDGGAPVYGAASVGSKTSKREAQGSAWKVVDVKDNYYRIGPAAWLAVSDVTARIFANGWYGATVELQQDLYPTPTPQSKVGLGTSPLKKGDRYLVTGYGDGHVNIGGPAWIPLNSVKIV</sequence>
<dbReference type="GO" id="GO:0004040">
    <property type="term" value="F:amidase activity"/>
    <property type="evidence" value="ECO:0007669"/>
    <property type="project" value="InterPro"/>
</dbReference>
<feature type="domain" description="Mannosyl-glycoprotein endo-beta-N-acetylglucosamidase-like" evidence="3">
    <location>
        <begin position="2"/>
        <end position="147"/>
    </location>
</feature>
<dbReference type="Proteomes" id="UP000326779">
    <property type="component" value="Chromosome"/>
</dbReference>
<keyword evidence="2" id="KW-0378">Hydrolase</keyword>
<dbReference type="PANTHER" id="PTHR33308">
    <property type="entry name" value="PEPTIDOGLYCAN HYDROLASE FLGJ"/>
    <property type="match status" value="1"/>
</dbReference>
<dbReference type="PANTHER" id="PTHR33308:SF10">
    <property type="entry name" value="EXO-GLUCOSAMINIDASE LYTG"/>
    <property type="match status" value="1"/>
</dbReference>
<evidence type="ECO:0000313" key="4">
    <source>
        <dbReference type="EMBL" id="QFR24067.1"/>
    </source>
</evidence>
<dbReference type="InterPro" id="IPR051056">
    <property type="entry name" value="Glycosyl_Hydrolase_73"/>
</dbReference>
<gene>
    <name evidence="4" type="ORF">D1010_12120</name>
</gene>
<evidence type="ECO:0000259" key="3">
    <source>
        <dbReference type="SMART" id="SM00047"/>
    </source>
</evidence>
<reference evidence="4 5" key="1">
    <citation type="submission" date="2019-10" db="EMBL/GenBank/DDBJ databases">
        <title>The completed genome of Lactobacillus harbinensis M1.</title>
        <authorList>
            <person name="Zheng Y."/>
        </authorList>
    </citation>
    <scope>NUCLEOTIDE SEQUENCE [LARGE SCALE GENOMIC DNA]</scope>
    <source>
        <strain evidence="4 5">M1</strain>
    </source>
</reference>
<dbReference type="InterPro" id="IPR002901">
    <property type="entry name" value="MGlyc_endo_b_GlcNAc-like_dom"/>
</dbReference>
<name>A0A5P8M6X3_9LACO</name>
<dbReference type="KEGG" id="lhb:D1010_12120"/>
<evidence type="ECO:0000256" key="1">
    <source>
        <dbReference type="ARBA" id="ARBA00010266"/>
    </source>
</evidence>
<dbReference type="AlphaFoldDB" id="A0A5P8M6X3"/>
<dbReference type="SMART" id="SM00047">
    <property type="entry name" value="LYZ2"/>
    <property type="match status" value="1"/>
</dbReference>
<protein>
    <recommendedName>
        <fullName evidence="3">Mannosyl-glycoprotein endo-beta-N-acetylglucosamidase-like domain-containing protein</fullName>
    </recommendedName>
</protein>
<evidence type="ECO:0000313" key="5">
    <source>
        <dbReference type="Proteomes" id="UP000326779"/>
    </source>
</evidence>
<dbReference type="Pfam" id="PF01832">
    <property type="entry name" value="Glucosaminidase"/>
    <property type="match status" value="1"/>
</dbReference>
<dbReference type="RefSeq" id="WP_152261076.1">
    <property type="nucleotide sequence ID" value="NZ_CP045143.1"/>
</dbReference>
<comment type="similarity">
    <text evidence="1">Belongs to the glycosyl hydrolase 73 family.</text>
</comment>
<evidence type="ECO:0000256" key="2">
    <source>
        <dbReference type="ARBA" id="ARBA00022801"/>
    </source>
</evidence>
<dbReference type="EMBL" id="CP045143">
    <property type="protein sequence ID" value="QFR24067.1"/>
    <property type="molecule type" value="Genomic_DNA"/>
</dbReference>
<dbReference type="Gene3D" id="4.10.80.30">
    <property type="entry name" value="DNA polymerase, domain 6"/>
    <property type="match status" value="1"/>
</dbReference>